<keyword evidence="2 4" id="KW-0378">Hydrolase</keyword>
<protein>
    <submittedName>
        <fullName evidence="4">Alpha/beta fold hydrolase</fullName>
    </submittedName>
</protein>
<dbReference type="GO" id="GO:0016787">
    <property type="term" value="F:hydrolase activity"/>
    <property type="evidence" value="ECO:0007669"/>
    <property type="project" value="UniProtKB-KW"/>
</dbReference>
<accession>A0ABV1UUK1</accession>
<dbReference type="InterPro" id="IPR012223">
    <property type="entry name" value="TEII"/>
</dbReference>
<dbReference type="RefSeq" id="WP_351976302.1">
    <property type="nucleotide sequence ID" value="NZ_JBEPBX010000010.1"/>
</dbReference>
<evidence type="ECO:0000313" key="5">
    <source>
        <dbReference type="Proteomes" id="UP001445472"/>
    </source>
</evidence>
<evidence type="ECO:0000259" key="3">
    <source>
        <dbReference type="SMART" id="SM00824"/>
    </source>
</evidence>
<dbReference type="InterPro" id="IPR029058">
    <property type="entry name" value="AB_hydrolase_fold"/>
</dbReference>
<dbReference type="InterPro" id="IPR001031">
    <property type="entry name" value="Thioesterase"/>
</dbReference>
<comment type="similarity">
    <text evidence="1">Belongs to the thioesterase family.</text>
</comment>
<dbReference type="SUPFAM" id="SSF53474">
    <property type="entry name" value="alpha/beta-Hydrolases"/>
    <property type="match status" value="1"/>
</dbReference>
<dbReference type="Pfam" id="PF00975">
    <property type="entry name" value="Thioesterase"/>
    <property type="match status" value="1"/>
</dbReference>
<gene>
    <name evidence="4" type="ORF">ABT276_14025</name>
</gene>
<dbReference type="Proteomes" id="UP001445472">
    <property type="component" value="Unassembled WGS sequence"/>
</dbReference>
<keyword evidence="5" id="KW-1185">Reference proteome</keyword>
<comment type="caution">
    <text evidence="4">The sequence shown here is derived from an EMBL/GenBank/DDBJ whole genome shotgun (WGS) entry which is preliminary data.</text>
</comment>
<dbReference type="InterPro" id="IPR020802">
    <property type="entry name" value="TesA-like"/>
</dbReference>
<proteinExistence type="inferred from homology"/>
<dbReference type="PANTHER" id="PTHR11487:SF0">
    <property type="entry name" value="S-ACYL FATTY ACID SYNTHASE THIOESTERASE, MEDIUM CHAIN"/>
    <property type="match status" value="1"/>
</dbReference>
<evidence type="ECO:0000256" key="1">
    <source>
        <dbReference type="ARBA" id="ARBA00007169"/>
    </source>
</evidence>
<evidence type="ECO:0000313" key="4">
    <source>
        <dbReference type="EMBL" id="MER6614462.1"/>
    </source>
</evidence>
<name>A0ABV1UUK1_9ACTN</name>
<organism evidence="4 5">
    <name type="scientific">Streptomyces xantholiticus</name>
    <dbReference type="NCBI Taxonomy" id="68285"/>
    <lineage>
        <taxon>Bacteria</taxon>
        <taxon>Bacillati</taxon>
        <taxon>Actinomycetota</taxon>
        <taxon>Actinomycetes</taxon>
        <taxon>Kitasatosporales</taxon>
        <taxon>Streptomycetaceae</taxon>
        <taxon>Streptomyces</taxon>
    </lineage>
</organism>
<dbReference type="Gene3D" id="3.40.50.1820">
    <property type="entry name" value="alpha/beta hydrolase"/>
    <property type="match status" value="1"/>
</dbReference>
<feature type="domain" description="Thioesterase TesA-like" evidence="3">
    <location>
        <begin position="26"/>
        <end position="249"/>
    </location>
</feature>
<evidence type="ECO:0000256" key="2">
    <source>
        <dbReference type="ARBA" id="ARBA00022801"/>
    </source>
</evidence>
<reference evidence="4 5" key="1">
    <citation type="submission" date="2024-06" db="EMBL/GenBank/DDBJ databases">
        <title>The Natural Products Discovery Center: Release of the First 8490 Sequenced Strains for Exploring Actinobacteria Biosynthetic Diversity.</title>
        <authorList>
            <person name="Kalkreuter E."/>
            <person name="Kautsar S.A."/>
            <person name="Yang D."/>
            <person name="Bader C.D."/>
            <person name="Teijaro C.N."/>
            <person name="Fluegel L."/>
            <person name="Davis C.M."/>
            <person name="Simpson J.R."/>
            <person name="Lauterbach L."/>
            <person name="Steele A.D."/>
            <person name="Gui C."/>
            <person name="Meng S."/>
            <person name="Li G."/>
            <person name="Viehrig K."/>
            <person name="Ye F."/>
            <person name="Su P."/>
            <person name="Kiefer A.F."/>
            <person name="Nichols A."/>
            <person name="Cepeda A.J."/>
            <person name="Yan W."/>
            <person name="Fan B."/>
            <person name="Jiang Y."/>
            <person name="Adhikari A."/>
            <person name="Zheng C.-J."/>
            <person name="Schuster L."/>
            <person name="Cowan T.M."/>
            <person name="Smanski M.J."/>
            <person name="Chevrette M.G."/>
            <person name="De Carvalho L.P.S."/>
            <person name="Shen B."/>
        </authorList>
    </citation>
    <scope>NUCLEOTIDE SEQUENCE [LARGE SCALE GENOMIC DNA]</scope>
    <source>
        <strain evidence="4 5">NPDC000837</strain>
    </source>
</reference>
<sequence>MNSVDDDLAMWVRRYHPAPHNAPRLVCFPYAGGSASFYLPMSTAFSSSADVIALQYPGRQDRRLEPCVTDIGELADRITDKLLQLEEKPTLFFGHSMGAVLAFEAAWRLEQKGSGAAPRALVASGRRAPSTHRAESVHRRDDDGIIAELKILDGTDQGVLGNEEILRMALPAIRGDYEAIERYRCGGQRRVSCPITALTGDADPRTTIDEATAWERHTDGSFRLEVMPGGHFFLTGQQAAVVSLIARELGRL</sequence>
<dbReference type="EMBL" id="JBEPBX010000010">
    <property type="protein sequence ID" value="MER6614462.1"/>
    <property type="molecule type" value="Genomic_DNA"/>
</dbReference>
<dbReference type="PANTHER" id="PTHR11487">
    <property type="entry name" value="THIOESTERASE"/>
    <property type="match status" value="1"/>
</dbReference>
<dbReference type="SMART" id="SM00824">
    <property type="entry name" value="PKS_TE"/>
    <property type="match status" value="1"/>
</dbReference>